<evidence type="ECO:0000256" key="1">
    <source>
        <dbReference type="SAM" id="MobiDB-lite"/>
    </source>
</evidence>
<protein>
    <submittedName>
        <fullName evidence="2">Uncharacterized protein</fullName>
    </submittedName>
</protein>
<organism evidence="2">
    <name type="scientific">Streptomyces sp. SID7499</name>
    <dbReference type="NCBI Taxonomy" id="2706086"/>
    <lineage>
        <taxon>Bacteria</taxon>
        <taxon>Bacillati</taxon>
        <taxon>Actinomycetota</taxon>
        <taxon>Actinomycetes</taxon>
        <taxon>Kitasatosporales</taxon>
        <taxon>Streptomycetaceae</taxon>
        <taxon>Streptomyces</taxon>
    </lineage>
</organism>
<feature type="compositionally biased region" description="Basic and acidic residues" evidence="1">
    <location>
        <begin position="15"/>
        <end position="34"/>
    </location>
</feature>
<name>A0A6G3XQG4_9ACTN</name>
<sequence>MGDTDESNIIPLPDPDGHRQRPPDAPRPWEKTDRAQAVMEGAIGPEPPAPPECPQCGLTVERHVTYYGTHVLLEPSLLAPAHTVPAWHRWYVDPNGTAWNSREDEPAPGAVCRIPHRIACPGLSLEETGLWRWLDTVRAENAARARREADGTIGPAALPDAG</sequence>
<evidence type="ECO:0000313" key="2">
    <source>
        <dbReference type="EMBL" id="NEE19750.1"/>
    </source>
</evidence>
<dbReference type="Pfam" id="PF19561">
    <property type="entry name" value="DUF6083"/>
    <property type="match status" value="1"/>
</dbReference>
<feature type="region of interest" description="Disordered" evidence="1">
    <location>
        <begin position="1"/>
        <end position="34"/>
    </location>
</feature>
<dbReference type="EMBL" id="JAAGMN010008164">
    <property type="protein sequence ID" value="NEE19750.1"/>
    <property type="molecule type" value="Genomic_DNA"/>
</dbReference>
<reference evidence="2" key="1">
    <citation type="submission" date="2020-01" db="EMBL/GenBank/DDBJ databases">
        <title>Insect and environment-associated Actinomycetes.</title>
        <authorList>
            <person name="Currrie C."/>
            <person name="Chevrette M."/>
            <person name="Carlson C."/>
            <person name="Stubbendieck R."/>
            <person name="Wendt-Pienkowski E."/>
        </authorList>
    </citation>
    <scope>NUCLEOTIDE SEQUENCE</scope>
    <source>
        <strain evidence="2">SID7499</strain>
    </source>
</reference>
<dbReference type="AlphaFoldDB" id="A0A6G3XQG4"/>
<proteinExistence type="predicted"/>
<gene>
    <name evidence="2" type="ORF">G3M58_76455</name>
</gene>
<dbReference type="InterPro" id="IPR045729">
    <property type="entry name" value="DUF6083"/>
</dbReference>
<comment type="caution">
    <text evidence="2">The sequence shown here is derived from an EMBL/GenBank/DDBJ whole genome shotgun (WGS) entry which is preliminary data.</text>
</comment>
<accession>A0A6G3XQG4</accession>